<reference evidence="2" key="1">
    <citation type="submission" date="2016-11" db="UniProtKB">
        <authorList>
            <consortium name="WormBaseParasite"/>
        </authorList>
    </citation>
    <scope>IDENTIFICATION</scope>
</reference>
<dbReference type="AlphaFoldDB" id="A0A1I7UY83"/>
<name>A0A1I7UY83_9PELO</name>
<proteinExistence type="predicted"/>
<dbReference type="eggNOG" id="KOG1005">
    <property type="taxonomic scope" value="Eukaryota"/>
</dbReference>
<sequence length="169" mass="20148">MSSRHLFELRKLKAKKNLITLQDCFMDEEETRKTILRIFDIFGLEKFIGEINCMNIINWVMKHLNLMYFTKQSSLETFPRIPNFVYKKASFASAFRAKNVMKQSSPSEKRTIQISIVNNLKAGLCWWTLIALRQIMIPIRDGNVIHNVWRYRYLIILKQEVNKFKNNIK</sequence>
<protein>
    <submittedName>
        <fullName evidence="2">Uncharacterized protein</fullName>
    </submittedName>
</protein>
<dbReference type="WBParaSite" id="Csp11.Scaffold630.g20535.t1">
    <property type="protein sequence ID" value="Csp11.Scaffold630.g20535.t1"/>
    <property type="gene ID" value="Csp11.Scaffold630.g20535"/>
</dbReference>
<evidence type="ECO:0000313" key="2">
    <source>
        <dbReference type="WBParaSite" id="Csp11.Scaffold630.g20535.t1"/>
    </source>
</evidence>
<keyword evidence="1" id="KW-1185">Reference proteome</keyword>
<accession>A0A1I7UY83</accession>
<dbReference type="STRING" id="1561998.A0A1I7UY83"/>
<dbReference type="Proteomes" id="UP000095282">
    <property type="component" value="Unplaced"/>
</dbReference>
<organism evidence="1 2">
    <name type="scientific">Caenorhabditis tropicalis</name>
    <dbReference type="NCBI Taxonomy" id="1561998"/>
    <lineage>
        <taxon>Eukaryota</taxon>
        <taxon>Metazoa</taxon>
        <taxon>Ecdysozoa</taxon>
        <taxon>Nematoda</taxon>
        <taxon>Chromadorea</taxon>
        <taxon>Rhabditida</taxon>
        <taxon>Rhabditina</taxon>
        <taxon>Rhabditomorpha</taxon>
        <taxon>Rhabditoidea</taxon>
        <taxon>Rhabditidae</taxon>
        <taxon>Peloderinae</taxon>
        <taxon>Caenorhabditis</taxon>
    </lineage>
</organism>
<evidence type="ECO:0000313" key="1">
    <source>
        <dbReference type="Proteomes" id="UP000095282"/>
    </source>
</evidence>